<dbReference type="RefSeq" id="WP_011414796.1">
    <property type="nucleotide sequence ID" value="NC_007722.1"/>
</dbReference>
<organism evidence="1 2">
    <name type="scientific">Erythrobacter litoralis (strain HTCC2594)</name>
    <dbReference type="NCBI Taxonomy" id="314225"/>
    <lineage>
        <taxon>Bacteria</taxon>
        <taxon>Pseudomonadati</taxon>
        <taxon>Pseudomonadota</taxon>
        <taxon>Alphaproteobacteria</taxon>
        <taxon>Sphingomonadales</taxon>
        <taxon>Erythrobacteraceae</taxon>
        <taxon>Erythrobacter/Porphyrobacter group</taxon>
        <taxon>Erythrobacter</taxon>
    </lineage>
</organism>
<name>Q2N8M3_ERYLH</name>
<reference evidence="2" key="1">
    <citation type="journal article" date="2009" name="J. Bacteriol.">
        <title>Complete genome sequence of Erythrobacter litoralis HTCC2594.</title>
        <authorList>
            <person name="Oh H.M."/>
            <person name="Giovannoni S.J."/>
            <person name="Ferriera S."/>
            <person name="Johnson J."/>
            <person name="Cho J.C."/>
        </authorList>
    </citation>
    <scope>NUCLEOTIDE SEQUENCE [LARGE SCALE GENOMIC DNA]</scope>
    <source>
        <strain evidence="2">HTCC2594</strain>
    </source>
</reference>
<evidence type="ECO:0000313" key="1">
    <source>
        <dbReference type="EMBL" id="ABC63968.1"/>
    </source>
</evidence>
<dbReference type="Proteomes" id="UP000008808">
    <property type="component" value="Chromosome"/>
</dbReference>
<evidence type="ECO:0000313" key="2">
    <source>
        <dbReference type="Proteomes" id="UP000008808"/>
    </source>
</evidence>
<dbReference type="KEGG" id="eli:ELI_09380"/>
<sequence length="215" mass="24004">MVLAAAQFLDSVKALKGCESIKFIKKPRESELKNLANSFNQAAVESVLGGIANGADIDLIAPFLGLPDKLQIIWELDGSFGETQIISPLAGWFAPFPSAYSDVLKGFAPIENIGILDQTTDRVPTSFVIFDKTTPTKRGLWLFDTRSVESIDLNGEDYLRLSNQGFGFDSWQFLFSQHPILPDRREAIQKALDSLAENFPDRDFSEFQHRLNAFQ</sequence>
<dbReference type="STRING" id="314225.ELI_09380"/>
<keyword evidence="2" id="KW-1185">Reference proteome</keyword>
<dbReference type="EMBL" id="CP000157">
    <property type="protein sequence ID" value="ABC63968.1"/>
    <property type="molecule type" value="Genomic_DNA"/>
</dbReference>
<dbReference type="AlphaFoldDB" id="Q2N8M3"/>
<gene>
    <name evidence="1" type="ordered locus">ELI_09380</name>
</gene>
<protein>
    <submittedName>
        <fullName evidence="1">Uncharacterized protein</fullName>
    </submittedName>
</protein>
<accession>Q2N8M3</accession>
<dbReference type="HOGENOM" id="CLU_1281566_0_0_5"/>
<dbReference type="OrthoDB" id="4234970at2"/>
<proteinExistence type="predicted"/>